<dbReference type="Proteomes" id="UP000325296">
    <property type="component" value="Unassembled WGS sequence"/>
</dbReference>
<reference evidence="1 4" key="2">
    <citation type="submission" date="2019-09" db="EMBL/GenBank/DDBJ databases">
        <title>Draft genome sequence of Pseudomonas brenneri CCUG 51514(T).</title>
        <authorList>
            <person name="Tunovic T."/>
            <person name="Pineiro-Iglesias B."/>
            <person name="Unosson C."/>
            <person name="Inganas E."/>
            <person name="Ohlen M."/>
            <person name="Cardew S."/>
            <person name="Jensie-Markopoulos S."/>
            <person name="Salva-Serra F."/>
            <person name="Jaen-Luchoro D."/>
            <person name="Svensson-Stadler L."/>
            <person name="Chun J."/>
            <person name="Moore E."/>
        </authorList>
    </citation>
    <scope>NUCLEOTIDE SEQUENCE [LARGE SCALE GENOMIC DNA]</scope>
    <source>
        <strain evidence="1 4">CCUG 51514</strain>
    </source>
</reference>
<evidence type="ECO:0000313" key="1">
    <source>
        <dbReference type="EMBL" id="KAA2226751.1"/>
    </source>
</evidence>
<protein>
    <submittedName>
        <fullName evidence="1">Uncharacterized protein</fullName>
    </submittedName>
</protein>
<evidence type="ECO:0000313" key="3">
    <source>
        <dbReference type="Proteomes" id="UP000199620"/>
    </source>
</evidence>
<keyword evidence="3" id="KW-1185">Reference proteome</keyword>
<accession>A0A5B2UJM7</accession>
<organism evidence="1 4">
    <name type="scientific">Pseudomonas brenneri</name>
    <dbReference type="NCBI Taxonomy" id="129817"/>
    <lineage>
        <taxon>Bacteria</taxon>
        <taxon>Pseudomonadati</taxon>
        <taxon>Pseudomonadota</taxon>
        <taxon>Gammaproteobacteria</taxon>
        <taxon>Pseudomonadales</taxon>
        <taxon>Pseudomonadaceae</taxon>
        <taxon>Pseudomonas</taxon>
    </lineage>
</organism>
<dbReference type="Proteomes" id="UP000199620">
    <property type="component" value="Chromosome I"/>
</dbReference>
<dbReference type="EMBL" id="VUOL01000019">
    <property type="protein sequence ID" value="KAA2226751.1"/>
    <property type="molecule type" value="Genomic_DNA"/>
</dbReference>
<sequence>MIDMTPKQRVFGTLKNLLKVTESDISLDAERARIKVALERCISWEGQLSDIRDSEQLIASNIG</sequence>
<dbReference type="OrthoDB" id="9911930at2"/>
<gene>
    <name evidence="1" type="ORF">F1720_25085</name>
    <name evidence="2" type="ORF">SAMN04490181_1350</name>
</gene>
<reference evidence="2 3" key="1">
    <citation type="submission" date="2016-10" db="EMBL/GenBank/DDBJ databases">
        <authorList>
            <person name="Varghese N."/>
            <person name="Submissions S."/>
        </authorList>
    </citation>
    <scope>NUCLEOTIDE SEQUENCE [LARGE SCALE GENOMIC DNA]</scope>
    <source>
        <strain evidence="2 3">BS2771</strain>
    </source>
</reference>
<dbReference type="EMBL" id="LT629800">
    <property type="protein sequence ID" value="SDU90717.1"/>
    <property type="molecule type" value="Genomic_DNA"/>
</dbReference>
<dbReference type="RefSeq" id="WP_090290938.1">
    <property type="nucleotide sequence ID" value="NZ_BMNU01000015.1"/>
</dbReference>
<name>A0A5B2UJM7_9PSED</name>
<evidence type="ECO:0000313" key="2">
    <source>
        <dbReference type="EMBL" id="SDU90717.1"/>
    </source>
</evidence>
<dbReference type="AlphaFoldDB" id="A0A5B2UJM7"/>
<evidence type="ECO:0000313" key="4">
    <source>
        <dbReference type="Proteomes" id="UP000325296"/>
    </source>
</evidence>
<proteinExistence type="predicted"/>